<reference evidence="1" key="1">
    <citation type="submission" date="2020-08" db="EMBL/GenBank/DDBJ databases">
        <title>Genome sequencing and assembly of the red palm weevil Rhynchophorus ferrugineus.</title>
        <authorList>
            <person name="Dias G.B."/>
            <person name="Bergman C.M."/>
            <person name="Manee M."/>
        </authorList>
    </citation>
    <scope>NUCLEOTIDE SEQUENCE</scope>
    <source>
        <strain evidence="1">AA-2017</strain>
        <tissue evidence="1">Whole larva</tissue>
    </source>
</reference>
<comment type="caution">
    <text evidence="1">The sequence shown here is derived from an EMBL/GenBank/DDBJ whole genome shotgun (WGS) entry which is preliminary data.</text>
</comment>
<gene>
    <name evidence="1" type="ORF">GWI33_017912</name>
</gene>
<accession>A0A834HYB5</accession>
<evidence type="ECO:0000313" key="2">
    <source>
        <dbReference type="Proteomes" id="UP000625711"/>
    </source>
</evidence>
<name>A0A834HYB5_RHYFE</name>
<proteinExistence type="predicted"/>
<sequence>MSILRPQTTLTKIRSGRSSDIHVLLFGRTKKSNPPLDGRSFLCSQRTSEGERAFSTTLSPKTSHQVYNLILRRVGWDTMVGCGAPGTVRRWGVGSLATRRNNTEKRRATGESERGMRRSILEAPLQAVTVW</sequence>
<protein>
    <submittedName>
        <fullName evidence="1">Uncharacterized protein</fullName>
    </submittedName>
</protein>
<organism evidence="1 2">
    <name type="scientific">Rhynchophorus ferrugineus</name>
    <name type="common">Red palm weevil</name>
    <name type="synonym">Curculio ferrugineus</name>
    <dbReference type="NCBI Taxonomy" id="354439"/>
    <lineage>
        <taxon>Eukaryota</taxon>
        <taxon>Metazoa</taxon>
        <taxon>Ecdysozoa</taxon>
        <taxon>Arthropoda</taxon>
        <taxon>Hexapoda</taxon>
        <taxon>Insecta</taxon>
        <taxon>Pterygota</taxon>
        <taxon>Neoptera</taxon>
        <taxon>Endopterygota</taxon>
        <taxon>Coleoptera</taxon>
        <taxon>Polyphaga</taxon>
        <taxon>Cucujiformia</taxon>
        <taxon>Curculionidae</taxon>
        <taxon>Dryophthorinae</taxon>
        <taxon>Rhynchophorus</taxon>
    </lineage>
</organism>
<keyword evidence="2" id="KW-1185">Reference proteome</keyword>
<evidence type="ECO:0000313" key="1">
    <source>
        <dbReference type="EMBL" id="KAF7269032.1"/>
    </source>
</evidence>
<dbReference type="EMBL" id="JAACXV010014278">
    <property type="protein sequence ID" value="KAF7269032.1"/>
    <property type="molecule type" value="Genomic_DNA"/>
</dbReference>
<dbReference type="Proteomes" id="UP000625711">
    <property type="component" value="Unassembled WGS sequence"/>
</dbReference>
<dbReference type="AlphaFoldDB" id="A0A834HYB5"/>